<accession>A0A836CKG8</accession>
<sequence>MAHVAVTSKRARDGRHTCRAPIAKALAVLSCMGTFVHGFVAGGGAHMLARRPCLHVPQRSSAVTMAVTMAPPPLQPGSRRASATGPLSWHPGGDDSEFVDEATYSQKWRKRRLEELLAHPDLHPGLVNELLEPDYLERQRHVLKPDEAFGAIFQLDVLTDVAEGLLQPAWAEVAKEYKKSTPTVAECQRALGMLPETAIMREFRWTQDFAEARKMSIAFAMTLQEVAAKGEYSAKPLVGVLAWLERLQVAGVPCAAVSRFPSVVVDRALQESGLTPYVSAQVSAEDDFERDLQGFLKATLKINRPPSKCAVFDCRPAGMIQAHEADFKGVATVGLHPVYELGVADLLTPSLADLHVQNVRRLFSDRSYESELQLQPELEPERKRRPLATRYEDPPTQTETESSSENWSSRSRRARRR</sequence>
<evidence type="ECO:0000256" key="1">
    <source>
        <dbReference type="SAM" id="MobiDB-lite"/>
    </source>
</evidence>
<proteinExistence type="predicted"/>
<keyword evidence="3" id="KW-1185">Reference proteome</keyword>
<evidence type="ECO:0000313" key="3">
    <source>
        <dbReference type="Proteomes" id="UP000664859"/>
    </source>
</evidence>
<dbReference type="Gene3D" id="3.40.50.1000">
    <property type="entry name" value="HAD superfamily/HAD-like"/>
    <property type="match status" value="1"/>
</dbReference>
<dbReference type="InterPro" id="IPR023198">
    <property type="entry name" value="PGP-like_dom2"/>
</dbReference>
<evidence type="ECO:0000313" key="2">
    <source>
        <dbReference type="EMBL" id="KAG5188739.1"/>
    </source>
</evidence>
<organism evidence="2 3">
    <name type="scientific">Tribonema minus</name>
    <dbReference type="NCBI Taxonomy" id="303371"/>
    <lineage>
        <taxon>Eukaryota</taxon>
        <taxon>Sar</taxon>
        <taxon>Stramenopiles</taxon>
        <taxon>Ochrophyta</taxon>
        <taxon>PX clade</taxon>
        <taxon>Xanthophyceae</taxon>
        <taxon>Tribonematales</taxon>
        <taxon>Tribonemataceae</taxon>
        <taxon>Tribonema</taxon>
    </lineage>
</organism>
<dbReference type="OrthoDB" id="47790at2759"/>
<dbReference type="AlphaFoldDB" id="A0A836CKG8"/>
<dbReference type="PANTHER" id="PTHR47858">
    <property type="entry name" value="HALOACID DEHALOGENASE-LIKE HYDROLASE (HAD) SUPERFAMILY PROTEIN"/>
    <property type="match status" value="1"/>
</dbReference>
<dbReference type="Proteomes" id="UP000664859">
    <property type="component" value="Unassembled WGS sequence"/>
</dbReference>
<dbReference type="PANTHER" id="PTHR47858:SF2">
    <property type="entry name" value="HALOACID DEHALOGENASE-LIKE HYDROLASE (HAD) SUPERFAMILY PROTEIN"/>
    <property type="match status" value="1"/>
</dbReference>
<name>A0A836CKG8_9STRA</name>
<dbReference type="InterPro" id="IPR023214">
    <property type="entry name" value="HAD_sf"/>
</dbReference>
<protein>
    <submittedName>
        <fullName evidence="2">Uncharacterized protein</fullName>
    </submittedName>
</protein>
<dbReference type="SUPFAM" id="SSF56784">
    <property type="entry name" value="HAD-like"/>
    <property type="match status" value="1"/>
</dbReference>
<dbReference type="Gene3D" id="1.10.150.240">
    <property type="entry name" value="Putative phosphatase, domain 2"/>
    <property type="match status" value="1"/>
</dbReference>
<feature type="region of interest" description="Disordered" evidence="1">
    <location>
        <begin position="370"/>
        <end position="417"/>
    </location>
</feature>
<gene>
    <name evidence="2" type="ORF">JKP88DRAFT_234083</name>
</gene>
<feature type="region of interest" description="Disordered" evidence="1">
    <location>
        <begin position="71"/>
        <end position="96"/>
    </location>
</feature>
<dbReference type="InterPro" id="IPR036412">
    <property type="entry name" value="HAD-like_sf"/>
</dbReference>
<comment type="caution">
    <text evidence="2">The sequence shown here is derived from an EMBL/GenBank/DDBJ whole genome shotgun (WGS) entry which is preliminary data.</text>
</comment>
<dbReference type="EMBL" id="JAFCMP010000065">
    <property type="protein sequence ID" value="KAG5188739.1"/>
    <property type="molecule type" value="Genomic_DNA"/>
</dbReference>
<reference evidence="2" key="1">
    <citation type="submission" date="2021-02" db="EMBL/GenBank/DDBJ databases">
        <title>First Annotated Genome of the Yellow-green Alga Tribonema minus.</title>
        <authorList>
            <person name="Mahan K.M."/>
        </authorList>
    </citation>
    <scope>NUCLEOTIDE SEQUENCE</scope>
    <source>
        <strain evidence="2">UTEX B ZZ1240</strain>
    </source>
</reference>